<dbReference type="InterPro" id="IPR046947">
    <property type="entry name" value="LytR-like"/>
</dbReference>
<dbReference type="RefSeq" id="WP_197115621.1">
    <property type="nucleotide sequence ID" value="NZ_JACBXQ010000004.1"/>
</dbReference>
<keyword evidence="5" id="KW-0597">Phosphoprotein</keyword>
<name>A0ABS0LTM0_9LACT</name>
<dbReference type="PROSITE" id="PS50110">
    <property type="entry name" value="RESPONSE_REGULATORY"/>
    <property type="match status" value="1"/>
</dbReference>
<dbReference type="SMART" id="SM00850">
    <property type="entry name" value="LytTR"/>
    <property type="match status" value="1"/>
</dbReference>
<dbReference type="InterPro" id="IPR007492">
    <property type="entry name" value="LytTR_DNA-bd_dom"/>
</dbReference>
<evidence type="ECO:0000259" key="7">
    <source>
        <dbReference type="PROSITE" id="PS50930"/>
    </source>
</evidence>
<dbReference type="EMBL" id="JACBXQ010000004">
    <property type="protein sequence ID" value="MBG9986701.1"/>
    <property type="molecule type" value="Genomic_DNA"/>
</dbReference>
<dbReference type="Pfam" id="PF00072">
    <property type="entry name" value="Response_reg"/>
    <property type="match status" value="1"/>
</dbReference>
<sequence>MSIYILDDDVFYGQKIKELVEKESKTFTQNFGEIFTFTKYRKLFDMIEERSELSLYFLDIELKENQLNGLDVAKEIRKYDQEGLIVFITSHGEYAPISYQYLVSALTFIEKNQTEIYIRKMICKCLEEYQKRINDPSNQEYIVIENELSIKKIPSKEIEVIETVQAHRLVARGPLRKILFYGTLKEMEAKHSFLIKCNQSCLVNMRMVRELDTHNRWLLLMSGDKVEISRRNLSDIKHLMKEER</sequence>
<dbReference type="PANTHER" id="PTHR37299">
    <property type="entry name" value="TRANSCRIPTIONAL REGULATOR-RELATED"/>
    <property type="match status" value="1"/>
</dbReference>
<feature type="domain" description="Response regulatory" evidence="6">
    <location>
        <begin position="2"/>
        <end position="126"/>
    </location>
</feature>
<keyword evidence="9" id="KW-1185">Reference proteome</keyword>
<dbReference type="Gene3D" id="3.40.50.2300">
    <property type="match status" value="1"/>
</dbReference>
<dbReference type="InterPro" id="IPR011006">
    <property type="entry name" value="CheY-like_superfamily"/>
</dbReference>
<protein>
    <submittedName>
        <fullName evidence="8">Response regulator transcription factor</fullName>
    </submittedName>
</protein>
<evidence type="ECO:0000256" key="4">
    <source>
        <dbReference type="ARBA" id="ARBA00037164"/>
    </source>
</evidence>
<evidence type="ECO:0000313" key="9">
    <source>
        <dbReference type="Proteomes" id="UP000721415"/>
    </source>
</evidence>
<keyword evidence="1" id="KW-0963">Cytoplasm</keyword>
<dbReference type="PANTHER" id="PTHR37299:SF3">
    <property type="entry name" value="STAGE 0 SPORULATION PROTEIN A HOMOLOG"/>
    <property type="match status" value="1"/>
</dbReference>
<evidence type="ECO:0000313" key="8">
    <source>
        <dbReference type="EMBL" id="MBG9986701.1"/>
    </source>
</evidence>
<dbReference type="Pfam" id="PF04397">
    <property type="entry name" value="LytTR"/>
    <property type="match status" value="1"/>
</dbReference>
<dbReference type="Gene3D" id="2.40.50.1020">
    <property type="entry name" value="LytTr DNA-binding domain"/>
    <property type="match status" value="1"/>
</dbReference>
<reference evidence="8 9" key="1">
    <citation type="submission" date="2020-07" db="EMBL/GenBank/DDBJ databases">
        <title>Facklamia lactis sp. nov., isolated from raw milk.</title>
        <authorList>
            <person name="Doll E.V."/>
            <person name="Huptas C."/>
            <person name="Staib L."/>
            <person name="Wenning M."/>
            <person name="Scherer S."/>
        </authorList>
    </citation>
    <scope>NUCLEOTIDE SEQUENCE [LARGE SCALE GENOMIC DNA]</scope>
    <source>
        <strain evidence="8 9">DSM 111018</strain>
    </source>
</reference>
<dbReference type="Proteomes" id="UP000721415">
    <property type="component" value="Unassembled WGS sequence"/>
</dbReference>
<dbReference type="SUPFAM" id="SSF52172">
    <property type="entry name" value="CheY-like"/>
    <property type="match status" value="1"/>
</dbReference>
<organism evidence="8 9">
    <name type="scientific">Facklamia lactis</name>
    <dbReference type="NCBI Taxonomy" id="2749967"/>
    <lineage>
        <taxon>Bacteria</taxon>
        <taxon>Bacillati</taxon>
        <taxon>Bacillota</taxon>
        <taxon>Bacilli</taxon>
        <taxon>Lactobacillales</taxon>
        <taxon>Aerococcaceae</taxon>
        <taxon>Facklamia</taxon>
    </lineage>
</organism>
<comment type="function">
    <text evidence="4">Required for high-level post-exponential phase expression of a series of secreted proteins.</text>
</comment>
<evidence type="ECO:0000256" key="1">
    <source>
        <dbReference type="ARBA" id="ARBA00022490"/>
    </source>
</evidence>
<evidence type="ECO:0000256" key="5">
    <source>
        <dbReference type="PROSITE-ProRule" id="PRU00169"/>
    </source>
</evidence>
<feature type="modified residue" description="4-aspartylphosphate" evidence="5">
    <location>
        <position position="59"/>
    </location>
</feature>
<dbReference type="SMART" id="SM00448">
    <property type="entry name" value="REC"/>
    <property type="match status" value="1"/>
</dbReference>
<dbReference type="InterPro" id="IPR001789">
    <property type="entry name" value="Sig_transdc_resp-reg_receiver"/>
</dbReference>
<evidence type="ECO:0000256" key="2">
    <source>
        <dbReference type="ARBA" id="ARBA00023012"/>
    </source>
</evidence>
<dbReference type="PROSITE" id="PS50930">
    <property type="entry name" value="HTH_LYTTR"/>
    <property type="match status" value="1"/>
</dbReference>
<gene>
    <name evidence="8" type="ORF">HZY91_07305</name>
</gene>
<keyword evidence="3" id="KW-0010">Activator</keyword>
<proteinExistence type="predicted"/>
<evidence type="ECO:0000259" key="6">
    <source>
        <dbReference type="PROSITE" id="PS50110"/>
    </source>
</evidence>
<evidence type="ECO:0000256" key="3">
    <source>
        <dbReference type="ARBA" id="ARBA00023159"/>
    </source>
</evidence>
<comment type="caution">
    <text evidence="8">The sequence shown here is derived from an EMBL/GenBank/DDBJ whole genome shotgun (WGS) entry which is preliminary data.</text>
</comment>
<keyword evidence="2" id="KW-0902">Two-component regulatory system</keyword>
<accession>A0ABS0LTM0</accession>
<feature type="domain" description="HTH LytTR-type" evidence="7">
    <location>
        <begin position="142"/>
        <end position="242"/>
    </location>
</feature>